<feature type="region of interest" description="Disordered" evidence="1">
    <location>
        <begin position="82"/>
        <end position="107"/>
    </location>
</feature>
<dbReference type="Proteomes" id="UP001172457">
    <property type="component" value="Chromosome 6"/>
</dbReference>
<name>A0AA38SQD5_9ASTR</name>
<proteinExistence type="predicted"/>
<dbReference type="AlphaFoldDB" id="A0AA38SQD5"/>
<gene>
    <name evidence="2" type="ORF">OSB04_022770</name>
</gene>
<feature type="compositionally biased region" description="Basic residues" evidence="1">
    <location>
        <begin position="92"/>
        <end position="107"/>
    </location>
</feature>
<evidence type="ECO:0000313" key="3">
    <source>
        <dbReference type="Proteomes" id="UP001172457"/>
    </source>
</evidence>
<reference evidence="2" key="1">
    <citation type="submission" date="2023-03" db="EMBL/GenBank/DDBJ databases">
        <title>Chromosome-scale reference genome and RAD-based genetic map of yellow starthistle (Centaurea solstitialis) reveal putative structural variation and QTLs associated with invader traits.</title>
        <authorList>
            <person name="Reatini B."/>
            <person name="Cang F.A."/>
            <person name="Jiang Q."/>
            <person name="Mckibben M.T.W."/>
            <person name="Barker M.S."/>
            <person name="Rieseberg L.H."/>
            <person name="Dlugosch K.M."/>
        </authorList>
    </citation>
    <scope>NUCLEOTIDE SEQUENCE</scope>
    <source>
        <strain evidence="2">CAN-66</strain>
        <tissue evidence="2">Leaf</tissue>
    </source>
</reference>
<dbReference type="EMBL" id="JARYMX010000006">
    <property type="protein sequence ID" value="KAJ9543063.1"/>
    <property type="molecule type" value="Genomic_DNA"/>
</dbReference>
<evidence type="ECO:0000313" key="2">
    <source>
        <dbReference type="EMBL" id="KAJ9543063.1"/>
    </source>
</evidence>
<protein>
    <submittedName>
        <fullName evidence="2">Uncharacterized protein</fullName>
    </submittedName>
</protein>
<organism evidence="2 3">
    <name type="scientific">Centaurea solstitialis</name>
    <name type="common">yellow star-thistle</name>
    <dbReference type="NCBI Taxonomy" id="347529"/>
    <lineage>
        <taxon>Eukaryota</taxon>
        <taxon>Viridiplantae</taxon>
        <taxon>Streptophyta</taxon>
        <taxon>Embryophyta</taxon>
        <taxon>Tracheophyta</taxon>
        <taxon>Spermatophyta</taxon>
        <taxon>Magnoliopsida</taxon>
        <taxon>eudicotyledons</taxon>
        <taxon>Gunneridae</taxon>
        <taxon>Pentapetalae</taxon>
        <taxon>asterids</taxon>
        <taxon>campanulids</taxon>
        <taxon>Asterales</taxon>
        <taxon>Asteraceae</taxon>
        <taxon>Carduoideae</taxon>
        <taxon>Cardueae</taxon>
        <taxon>Centaureinae</taxon>
        <taxon>Centaurea</taxon>
    </lineage>
</organism>
<keyword evidence="3" id="KW-1185">Reference proteome</keyword>
<accession>A0AA38SQD5</accession>
<evidence type="ECO:0000256" key="1">
    <source>
        <dbReference type="SAM" id="MobiDB-lite"/>
    </source>
</evidence>
<sequence>MSRSVGLSKSGNILGEAVDGIPHATQVRFQGESIKGMRSTQFLGLKETTIIFQPPPLFPTTKMASSAVLRLFLLLLTLSSATPAPPPPPPLRHPKLQRRPHQIHPLL</sequence>
<comment type="caution">
    <text evidence="2">The sequence shown here is derived from an EMBL/GenBank/DDBJ whole genome shotgun (WGS) entry which is preliminary data.</text>
</comment>